<dbReference type="Pfam" id="PF02230">
    <property type="entry name" value="Abhydrolase_2"/>
    <property type="match status" value="1"/>
</dbReference>
<proteinExistence type="inferred from homology"/>
<dbReference type="GO" id="GO:0005737">
    <property type="term" value="C:cytoplasm"/>
    <property type="evidence" value="ECO:0007669"/>
    <property type="project" value="TreeGrafter"/>
</dbReference>
<dbReference type="InterPro" id="IPR050565">
    <property type="entry name" value="LYPA1-2/EST-like"/>
</dbReference>
<feature type="region of interest" description="Disordered" evidence="2">
    <location>
        <begin position="1"/>
        <end position="22"/>
    </location>
</feature>
<dbReference type="PANTHER" id="PTHR10655">
    <property type="entry name" value="LYSOPHOSPHOLIPASE-RELATED"/>
    <property type="match status" value="1"/>
</dbReference>
<dbReference type="Gene3D" id="3.40.50.1820">
    <property type="entry name" value="alpha/beta hydrolase"/>
    <property type="match status" value="1"/>
</dbReference>
<evidence type="ECO:0000256" key="2">
    <source>
        <dbReference type="SAM" id="MobiDB-lite"/>
    </source>
</evidence>
<dbReference type="SUPFAM" id="SSF53474">
    <property type="entry name" value="alpha/beta-Hydrolases"/>
    <property type="match status" value="1"/>
</dbReference>
<dbReference type="Proteomes" id="UP000186309">
    <property type="component" value="Chromosome"/>
</dbReference>
<gene>
    <name evidence="4" type="ORF">BSF38_01989</name>
</gene>
<dbReference type="STRING" id="1387353.BSF38_01989"/>
<dbReference type="GO" id="GO:0008474">
    <property type="term" value="F:palmitoyl-(protein) hydrolase activity"/>
    <property type="evidence" value="ECO:0007669"/>
    <property type="project" value="TreeGrafter"/>
</dbReference>
<sequence>MIVEQDLPGAAGDPHGGGTILTSGRTDTSAVVLLHGRGASAEDILSLGRELRIDGLGLIAPQANGGSWYPFSFLAPIPENQPHLDSALALIEALVASLIAGGLPPERIALLGFSQGACLTLEFIARHPRRYGAVMGLTGGLIGPPGTPRAYAGTLGGTPVFLGANDPDPHVPFERVRETESVLSRMGSAVELRRYPGMPHAVNADELEACRRLLRGMMTHPEEGGR</sequence>
<dbReference type="RefSeq" id="WP_076345216.1">
    <property type="nucleotide sequence ID" value="NZ_CP019082.1"/>
</dbReference>
<dbReference type="AlphaFoldDB" id="A0A1U7CNM8"/>
<keyword evidence="5" id="KW-1185">Reference proteome</keyword>
<dbReference type="EMBL" id="CP019082">
    <property type="protein sequence ID" value="APW60518.1"/>
    <property type="molecule type" value="Genomic_DNA"/>
</dbReference>
<feature type="domain" description="Phospholipase/carboxylesterase/thioesterase" evidence="3">
    <location>
        <begin position="20"/>
        <end position="214"/>
    </location>
</feature>
<name>A0A1U7CNM8_9BACT</name>
<accession>A0A1U7CNM8</accession>
<comment type="similarity">
    <text evidence="1">Belongs to the AB hydrolase superfamily. AB hydrolase 2 family.</text>
</comment>
<dbReference type="InterPro" id="IPR029058">
    <property type="entry name" value="AB_hydrolase_fold"/>
</dbReference>
<dbReference type="InterPro" id="IPR003140">
    <property type="entry name" value="PLipase/COase/thioEstase"/>
</dbReference>
<protein>
    <recommendedName>
        <fullName evidence="3">Phospholipase/carboxylesterase/thioesterase domain-containing protein</fullName>
    </recommendedName>
</protein>
<evidence type="ECO:0000259" key="3">
    <source>
        <dbReference type="Pfam" id="PF02230"/>
    </source>
</evidence>
<evidence type="ECO:0000313" key="4">
    <source>
        <dbReference type="EMBL" id="APW60518.1"/>
    </source>
</evidence>
<evidence type="ECO:0000256" key="1">
    <source>
        <dbReference type="ARBA" id="ARBA00006499"/>
    </source>
</evidence>
<evidence type="ECO:0000313" key="5">
    <source>
        <dbReference type="Proteomes" id="UP000186309"/>
    </source>
</evidence>
<reference evidence="5" key="1">
    <citation type="submission" date="2016-12" db="EMBL/GenBank/DDBJ databases">
        <title>Comparative genomics of four Isosphaeraceae planctomycetes: a common pool of plasmids and glycoside hydrolase genes.</title>
        <authorList>
            <person name="Ivanova A."/>
        </authorList>
    </citation>
    <scope>NUCLEOTIDE SEQUENCE [LARGE SCALE GENOMIC DNA]</scope>
    <source>
        <strain evidence="5">PX4</strain>
    </source>
</reference>
<dbReference type="KEGG" id="pbor:BSF38_01989"/>
<dbReference type="PANTHER" id="PTHR10655:SF67">
    <property type="entry name" value="PHOSPHOLIPASE_CARBOXYLESTERASE SUPERFAMILY (AFU_ORTHOLOGUE AFUA_5G09340)"/>
    <property type="match status" value="1"/>
</dbReference>
<dbReference type="OrthoDB" id="9795555at2"/>
<organism evidence="4 5">
    <name type="scientific">Paludisphaera borealis</name>
    <dbReference type="NCBI Taxonomy" id="1387353"/>
    <lineage>
        <taxon>Bacteria</taxon>
        <taxon>Pseudomonadati</taxon>
        <taxon>Planctomycetota</taxon>
        <taxon>Planctomycetia</taxon>
        <taxon>Isosphaerales</taxon>
        <taxon>Isosphaeraceae</taxon>
        <taxon>Paludisphaera</taxon>
    </lineage>
</organism>
<dbReference type="GO" id="GO:0052689">
    <property type="term" value="F:carboxylic ester hydrolase activity"/>
    <property type="evidence" value="ECO:0007669"/>
    <property type="project" value="TreeGrafter"/>
</dbReference>